<keyword evidence="4" id="KW-1185">Reference proteome</keyword>
<accession>A0A1H1P0Y1</accession>
<dbReference type="EMBL" id="LT629755">
    <property type="protein sequence ID" value="SDS04685.1"/>
    <property type="molecule type" value="Genomic_DNA"/>
</dbReference>
<evidence type="ECO:0000313" key="1">
    <source>
        <dbReference type="EMBL" id="MCP2368011.1"/>
    </source>
</evidence>
<dbReference type="Proteomes" id="UP000199482">
    <property type="component" value="Chromosome I"/>
</dbReference>
<dbReference type="RefSeq" id="WP_092669298.1">
    <property type="nucleotide sequence ID" value="NZ_BMDN01000003.1"/>
</dbReference>
<reference evidence="3" key="2">
    <citation type="submission" date="2016-10" db="EMBL/GenBank/DDBJ databases">
        <authorList>
            <person name="Varghese N."/>
            <person name="Submissions S."/>
        </authorList>
    </citation>
    <scope>NUCLEOTIDE SEQUENCE [LARGE SCALE GENOMIC DNA]</scope>
    <source>
        <strain evidence="3">CPCC 202695</strain>
    </source>
</reference>
<dbReference type="Proteomes" id="UP000893823">
    <property type="component" value="Unassembled WGS sequence"/>
</dbReference>
<evidence type="ECO:0000313" key="2">
    <source>
        <dbReference type="EMBL" id="SDS04685.1"/>
    </source>
</evidence>
<sequence length="253" mass="26083">MTTRVHLAGSLPEFRVAVAALPHRVDSTGEPRNAVVVVDGAAEWWDVAADSVDGGARAVLVADPVRVPVEAIDILAARTDVPVLIHRPRLRHDLVAQAIAARDGETPRVVVAECRAEPSHLPALVRDAIGWLRVFGGGPMVVAARGGAALLRRSDGGHPAGSLIATASTAGGPVLRIRALGETTTELEIDAPIGRCGLSTGTARGVAISPALHESASRAALRRAIDVVADGASVKDLGELRHDAMAADALVST</sequence>
<evidence type="ECO:0000313" key="3">
    <source>
        <dbReference type="Proteomes" id="UP000199482"/>
    </source>
</evidence>
<reference evidence="2" key="1">
    <citation type="submission" date="2016-10" db="EMBL/GenBank/DDBJ databases">
        <authorList>
            <person name="de Groot N.N."/>
        </authorList>
    </citation>
    <scope>NUCLEOTIDE SEQUENCE [LARGE SCALE GENOMIC DNA]</scope>
    <source>
        <strain evidence="2">CPCC 202695</strain>
    </source>
</reference>
<reference evidence="1" key="3">
    <citation type="submission" date="2022-06" db="EMBL/GenBank/DDBJ databases">
        <title>Genomic Encyclopedia of Type Strains, Phase III (KMG-III): the genomes of soil and plant-associated and newly described type strains.</title>
        <authorList>
            <person name="Whitman W."/>
        </authorList>
    </citation>
    <scope>NUCLEOTIDE SEQUENCE</scope>
    <source>
        <strain evidence="1">CPCC 202695</strain>
    </source>
</reference>
<organism evidence="2 3">
    <name type="scientific">Agromyces flavus</name>
    <dbReference type="NCBI Taxonomy" id="589382"/>
    <lineage>
        <taxon>Bacteria</taxon>
        <taxon>Bacillati</taxon>
        <taxon>Actinomycetota</taxon>
        <taxon>Actinomycetes</taxon>
        <taxon>Micrococcales</taxon>
        <taxon>Microbacteriaceae</taxon>
        <taxon>Agromyces</taxon>
    </lineage>
</organism>
<dbReference type="OrthoDB" id="4932961at2"/>
<name>A0A1H1P0Y1_9MICO</name>
<evidence type="ECO:0000313" key="4">
    <source>
        <dbReference type="Proteomes" id="UP000893823"/>
    </source>
</evidence>
<dbReference type="EMBL" id="SODL02000003">
    <property type="protein sequence ID" value="MCP2368011.1"/>
    <property type="molecule type" value="Genomic_DNA"/>
</dbReference>
<proteinExistence type="predicted"/>
<dbReference type="AlphaFoldDB" id="A0A1H1P0Y1"/>
<dbReference type="STRING" id="589382.SAMN04489721_0690"/>
<protein>
    <submittedName>
        <fullName evidence="2">Uncharacterized protein</fullName>
    </submittedName>
</protein>
<gene>
    <name evidence="1" type="ORF">BCL57_002170</name>
    <name evidence="2" type="ORF">SAMN04489721_0690</name>
</gene>